<evidence type="ECO:0000313" key="6">
    <source>
        <dbReference type="Proteomes" id="UP000321947"/>
    </source>
</evidence>
<keyword evidence="1" id="KW-0378">Hydrolase</keyword>
<dbReference type="InterPro" id="IPR017853">
    <property type="entry name" value="GH"/>
</dbReference>
<organism evidence="4 6">
    <name type="scientific">Cucumis melo var. makuwa</name>
    <name type="common">Oriental melon</name>
    <dbReference type="NCBI Taxonomy" id="1194695"/>
    <lineage>
        <taxon>Eukaryota</taxon>
        <taxon>Viridiplantae</taxon>
        <taxon>Streptophyta</taxon>
        <taxon>Embryophyta</taxon>
        <taxon>Tracheophyta</taxon>
        <taxon>Spermatophyta</taxon>
        <taxon>Magnoliopsida</taxon>
        <taxon>eudicotyledons</taxon>
        <taxon>Gunneridae</taxon>
        <taxon>Pentapetalae</taxon>
        <taxon>rosids</taxon>
        <taxon>fabids</taxon>
        <taxon>Cucurbitales</taxon>
        <taxon>Cucurbitaceae</taxon>
        <taxon>Benincaseae</taxon>
        <taxon>Cucumis</taxon>
    </lineage>
</organism>
<name>A0A5D3CDA6_CUCMM</name>
<keyword evidence="2" id="KW-0732">Signal</keyword>
<dbReference type="InterPro" id="IPR036962">
    <property type="entry name" value="Glyco_hydro_3_N_sf"/>
</dbReference>
<dbReference type="OrthoDB" id="1730343at2759"/>
<reference evidence="5 6" key="1">
    <citation type="submission" date="2019-08" db="EMBL/GenBank/DDBJ databases">
        <title>Draft genome sequences of two oriental melons (Cucumis melo L. var makuwa).</title>
        <authorList>
            <person name="Kwon S.-Y."/>
        </authorList>
    </citation>
    <scope>NUCLEOTIDE SEQUENCE [LARGE SCALE GENOMIC DNA]</scope>
    <source>
        <strain evidence="6">cv. Chang Bougi</strain>
        <strain evidence="5">cv. SW 3</strain>
        <tissue evidence="4">Leaf</tissue>
    </source>
</reference>
<evidence type="ECO:0000313" key="5">
    <source>
        <dbReference type="Proteomes" id="UP000321393"/>
    </source>
</evidence>
<dbReference type="EMBL" id="SSTD01011999">
    <property type="protein sequence ID" value="TYK09178.1"/>
    <property type="molecule type" value="Genomic_DNA"/>
</dbReference>
<accession>A0A5D3CDA6</accession>
<dbReference type="Proteomes" id="UP000321393">
    <property type="component" value="Unassembled WGS sequence"/>
</dbReference>
<dbReference type="EMBL" id="SSTE01020484">
    <property type="protein sequence ID" value="KAA0034627.1"/>
    <property type="molecule type" value="Genomic_DNA"/>
</dbReference>
<dbReference type="PANTHER" id="PTHR30620:SF35">
    <property type="entry name" value="GLYCOSYL HYDROLASE FAMILY PROTEIN"/>
    <property type="match status" value="1"/>
</dbReference>
<proteinExistence type="predicted"/>
<evidence type="ECO:0000313" key="4">
    <source>
        <dbReference type="EMBL" id="TYK09178.1"/>
    </source>
</evidence>
<evidence type="ECO:0000313" key="3">
    <source>
        <dbReference type="EMBL" id="KAA0034627.1"/>
    </source>
</evidence>
<dbReference type="InterPro" id="IPR051915">
    <property type="entry name" value="Cellulose_Degrad_GH3"/>
</dbReference>
<dbReference type="Proteomes" id="UP000321947">
    <property type="component" value="Unassembled WGS sequence"/>
</dbReference>
<feature type="chain" id="PRO_5042723092" evidence="2">
    <location>
        <begin position="26"/>
        <end position="139"/>
    </location>
</feature>
<dbReference type="AlphaFoldDB" id="A0A5D3CDA6"/>
<comment type="caution">
    <text evidence="4">The sequence shown here is derived from an EMBL/GenBank/DDBJ whole genome shotgun (WGS) entry which is preliminary data.</text>
</comment>
<evidence type="ECO:0000256" key="2">
    <source>
        <dbReference type="SAM" id="SignalP"/>
    </source>
</evidence>
<dbReference type="Gene3D" id="3.20.20.300">
    <property type="entry name" value="Glycoside hydrolase, family 3, N-terminal domain"/>
    <property type="match status" value="1"/>
</dbReference>
<evidence type="ECO:0000256" key="1">
    <source>
        <dbReference type="ARBA" id="ARBA00022801"/>
    </source>
</evidence>
<gene>
    <name evidence="4" type="ORF">E5676_scaffold475G001700</name>
    <name evidence="3" type="ORF">E6C27_scaffold65G006440</name>
</gene>
<dbReference type="GO" id="GO:0009251">
    <property type="term" value="P:glucan catabolic process"/>
    <property type="evidence" value="ECO:0007669"/>
    <property type="project" value="TreeGrafter"/>
</dbReference>
<dbReference type="GO" id="GO:0008422">
    <property type="term" value="F:beta-glucosidase activity"/>
    <property type="evidence" value="ECO:0007669"/>
    <property type="project" value="TreeGrafter"/>
</dbReference>
<dbReference type="SUPFAM" id="SSF51445">
    <property type="entry name" value="(Trans)glycosidases"/>
    <property type="match status" value="1"/>
</dbReference>
<protein>
    <submittedName>
        <fullName evidence="4">Lysosomal beta glucosidase isoform X1</fullName>
    </submittedName>
</protein>
<dbReference type="PANTHER" id="PTHR30620">
    <property type="entry name" value="PERIPLASMIC BETA-GLUCOSIDASE-RELATED"/>
    <property type="match status" value="1"/>
</dbReference>
<sequence length="139" mass="15607">MAKNFVQVVVTLCLVWWLSPTMVDADSLKYEDPRQPVFVRVKDLLGPMTLEEKISQMAQIDRSVANATVTKNSFIGSVLINQLAVELSHFQVNIGGSSWNIIHCCKDPCYDHHLFIAGSSPILTLDLSAFRKVRKSPYI</sequence>
<feature type="signal peptide" evidence="2">
    <location>
        <begin position="1"/>
        <end position="25"/>
    </location>
</feature>